<comment type="caution">
    <text evidence="1">The sequence shown here is derived from an EMBL/GenBank/DDBJ whole genome shotgun (WGS) entry which is preliminary data.</text>
</comment>
<sequence>MPQIPCADLASPTAVGLFHRAIAQSYSCTWPTRTETEAGTNGAAFGQAVGCADAARLRALPVGTLLGAYQEHNPYAG</sequence>
<reference evidence="1 2" key="1">
    <citation type="journal article" date="2019" name="Int. J. Syst. Evol. Microbiol.">
        <title>The Global Catalogue of Microorganisms (GCM) 10K type strain sequencing project: providing services to taxonomists for standard genome sequencing and annotation.</title>
        <authorList>
            <consortium name="The Broad Institute Genomics Platform"/>
            <consortium name="The Broad Institute Genome Sequencing Center for Infectious Disease"/>
            <person name="Wu L."/>
            <person name="Ma J."/>
        </authorList>
    </citation>
    <scope>NUCLEOTIDE SEQUENCE [LARGE SCALE GENOMIC DNA]</scope>
    <source>
        <strain evidence="1 2">JCM 13929</strain>
    </source>
</reference>
<keyword evidence="2" id="KW-1185">Reference proteome</keyword>
<dbReference type="Proteomes" id="UP001500064">
    <property type="component" value="Unassembled WGS sequence"/>
</dbReference>
<dbReference type="EMBL" id="BAAAMU010000050">
    <property type="protein sequence ID" value="GAA1654460.1"/>
    <property type="molecule type" value="Genomic_DNA"/>
</dbReference>
<dbReference type="SUPFAM" id="SSF53474">
    <property type="entry name" value="alpha/beta-Hydrolases"/>
    <property type="match status" value="1"/>
</dbReference>
<evidence type="ECO:0000313" key="2">
    <source>
        <dbReference type="Proteomes" id="UP001500064"/>
    </source>
</evidence>
<protein>
    <submittedName>
        <fullName evidence="1">Uncharacterized protein</fullName>
    </submittedName>
</protein>
<proteinExistence type="predicted"/>
<dbReference type="Gene3D" id="3.40.50.1820">
    <property type="entry name" value="alpha/beta hydrolase"/>
    <property type="match status" value="1"/>
</dbReference>
<gene>
    <name evidence="1" type="ORF">GCM10009733_059750</name>
</gene>
<name>A0ABN2FMZ7_9ACTN</name>
<organism evidence="1 2">
    <name type="scientific">Nonomuraea maheshkhaliensis</name>
    <dbReference type="NCBI Taxonomy" id="419590"/>
    <lineage>
        <taxon>Bacteria</taxon>
        <taxon>Bacillati</taxon>
        <taxon>Actinomycetota</taxon>
        <taxon>Actinomycetes</taxon>
        <taxon>Streptosporangiales</taxon>
        <taxon>Streptosporangiaceae</taxon>
        <taxon>Nonomuraea</taxon>
    </lineage>
</organism>
<dbReference type="RefSeq" id="WP_346109842.1">
    <property type="nucleotide sequence ID" value="NZ_BAAAMU010000050.1"/>
</dbReference>
<dbReference type="InterPro" id="IPR029058">
    <property type="entry name" value="AB_hydrolase_fold"/>
</dbReference>
<accession>A0ABN2FMZ7</accession>
<evidence type="ECO:0000313" key="1">
    <source>
        <dbReference type="EMBL" id="GAA1654460.1"/>
    </source>
</evidence>